<dbReference type="SUPFAM" id="SSF56281">
    <property type="entry name" value="Metallo-hydrolase/oxidoreductase"/>
    <property type="match status" value="1"/>
</dbReference>
<dbReference type="GO" id="GO:0035312">
    <property type="term" value="F:5'-3' DNA exonuclease activity"/>
    <property type="evidence" value="ECO:0007669"/>
    <property type="project" value="TreeGrafter"/>
</dbReference>
<dbReference type="GO" id="GO:0006303">
    <property type="term" value="P:double-strand break repair via nonhomologous end joining"/>
    <property type="evidence" value="ECO:0007669"/>
    <property type="project" value="TreeGrafter"/>
</dbReference>
<name>A0AAD4BUE0_BOLED</name>
<dbReference type="InterPro" id="IPR036866">
    <property type="entry name" value="RibonucZ/Hydroxyglut_hydro"/>
</dbReference>
<dbReference type="InterPro" id="IPR001279">
    <property type="entry name" value="Metallo-B-lactamas"/>
</dbReference>
<proteinExistence type="predicted"/>
<keyword evidence="2" id="KW-0378">Hydrolase</keyword>
<organism evidence="6 7">
    <name type="scientific">Boletus edulis BED1</name>
    <dbReference type="NCBI Taxonomy" id="1328754"/>
    <lineage>
        <taxon>Eukaryota</taxon>
        <taxon>Fungi</taxon>
        <taxon>Dikarya</taxon>
        <taxon>Basidiomycota</taxon>
        <taxon>Agaricomycotina</taxon>
        <taxon>Agaricomycetes</taxon>
        <taxon>Agaricomycetidae</taxon>
        <taxon>Boletales</taxon>
        <taxon>Boletineae</taxon>
        <taxon>Boletaceae</taxon>
        <taxon>Boletoideae</taxon>
        <taxon>Boletus</taxon>
    </lineage>
</organism>
<evidence type="ECO:0000256" key="4">
    <source>
        <dbReference type="SAM" id="MobiDB-lite"/>
    </source>
</evidence>
<evidence type="ECO:0000256" key="2">
    <source>
        <dbReference type="ARBA" id="ARBA00022801"/>
    </source>
</evidence>
<keyword evidence="1" id="KW-0540">Nuclease</keyword>
<reference evidence="6" key="2">
    <citation type="journal article" date="2020" name="Nat. Commun.">
        <title>Large-scale genome sequencing of mycorrhizal fungi provides insights into the early evolution of symbiotic traits.</title>
        <authorList>
            <person name="Miyauchi S."/>
            <person name="Kiss E."/>
            <person name="Kuo A."/>
            <person name="Drula E."/>
            <person name="Kohler A."/>
            <person name="Sanchez-Garcia M."/>
            <person name="Morin E."/>
            <person name="Andreopoulos B."/>
            <person name="Barry K.W."/>
            <person name="Bonito G."/>
            <person name="Buee M."/>
            <person name="Carver A."/>
            <person name="Chen C."/>
            <person name="Cichocki N."/>
            <person name="Clum A."/>
            <person name="Culley D."/>
            <person name="Crous P.W."/>
            <person name="Fauchery L."/>
            <person name="Girlanda M."/>
            <person name="Hayes R.D."/>
            <person name="Keri Z."/>
            <person name="LaButti K."/>
            <person name="Lipzen A."/>
            <person name="Lombard V."/>
            <person name="Magnuson J."/>
            <person name="Maillard F."/>
            <person name="Murat C."/>
            <person name="Nolan M."/>
            <person name="Ohm R.A."/>
            <person name="Pangilinan J."/>
            <person name="Pereira M.F."/>
            <person name="Perotto S."/>
            <person name="Peter M."/>
            <person name="Pfister S."/>
            <person name="Riley R."/>
            <person name="Sitrit Y."/>
            <person name="Stielow J.B."/>
            <person name="Szollosi G."/>
            <person name="Zifcakova L."/>
            <person name="Stursova M."/>
            <person name="Spatafora J.W."/>
            <person name="Tedersoo L."/>
            <person name="Vaario L.M."/>
            <person name="Yamada A."/>
            <person name="Yan M."/>
            <person name="Wang P."/>
            <person name="Xu J."/>
            <person name="Bruns T."/>
            <person name="Baldrian P."/>
            <person name="Vilgalys R."/>
            <person name="Dunand C."/>
            <person name="Henrissat B."/>
            <person name="Grigoriev I.V."/>
            <person name="Hibbett D."/>
            <person name="Nagy L.G."/>
            <person name="Martin F.M."/>
        </authorList>
    </citation>
    <scope>NUCLEOTIDE SEQUENCE</scope>
    <source>
        <strain evidence="6">BED1</strain>
    </source>
</reference>
<sequence length="1060" mass="116263">MPPGTPYHSFALPYPIRVDNFTDTLDDLPPPYNRPRLHLLTHTHSDHIAGLASKSFAYRVICSPDTKEMLLRREVYDERSLHDHEYRAEKKRTFGHLKVDPYVMPNGQKFFTGSRDLLHAIPLNTPTEFDISDSETVTITLIDANHCPGSVMFLIEGPHGTVLHTGDLRAEPWFLSSIQRNHFLQPYLASSSEDLRIFVARREDTACLLSPVVVPTKERAVQGIVGLMASFPSSTHFFINTWTWGYEDILKAIAHMFHCKIHLDRYKHSIYSHGSDPFLRALGTRDAASTRFHACERFDRCSFVDVPPYNYGAKGAVAPLSKEGKEVVYVNAVTMSCARWEDYQANIKRRISRGEYVGSLLMNFVTLFRPLRVVPNTLEPSLNGLDWGAMSKMFSGCLSPASTPGSLASVMAPPCPLTCHPGVTSLPGPSTKFNPRTLSTAGEEKHVDTAYSNLIGPSNDAEQWSDKGGKKVKVEVLRAWIGTGRRKSLRGTRQHIEDDEVLETNEDDGGLLVGPSRLTSSSGIAPRTLRRYLRSDDSGDSSDEGGSDDHARTAWKLFGVGEPADACKTWVSPSPQSQSRMRAEVVVDVGTLPTPSSSPLLHKRQLEGSNKGKKRAIEHASQSGITFATPMTPALERASTEIVLPPVTPSRLTSFVSVCTSPFVSFEDIQHVDQPPEEQTNEAVGPGSQPFACLDNVVLSDPPQDSVSSPHLTQHQSQSQQAPRKNLSVAKDAGVVGTKRDMENVGEASPSKRRRIDREDSEAKVDEKNELVGVKLIQLQSIHMISCGREDTCELTHKRSTGLTRTPTVPSVTSIGDQGAFCPLTCSALEVEGVLAAFPRSSPAPTVIATPTISFPVRKHINPSYTGKTSSLTIRRSTRQGLGSGLASCSTSAITHAPVLPVDHTSTVVRAKTIFIQTSTPESDTTTSATDVLVSPRTATRRAERAERRRVTEKLRLARPDLVVRAQLPSAGTTGRGLERGSTSTNVIISASASAHGLDVGKREASVSNAMGGTEEDARVDWEKSRQLAERVREAVKRGERASEVLPRLRCLEWWYAERA</sequence>
<feature type="compositionally biased region" description="Polar residues" evidence="4">
    <location>
        <begin position="703"/>
        <end position="723"/>
    </location>
</feature>
<reference evidence="6" key="1">
    <citation type="submission" date="2019-10" db="EMBL/GenBank/DDBJ databases">
        <authorList>
            <consortium name="DOE Joint Genome Institute"/>
            <person name="Kuo A."/>
            <person name="Miyauchi S."/>
            <person name="Kiss E."/>
            <person name="Drula E."/>
            <person name="Kohler A."/>
            <person name="Sanchez-Garcia M."/>
            <person name="Andreopoulos B."/>
            <person name="Barry K.W."/>
            <person name="Bonito G."/>
            <person name="Buee M."/>
            <person name="Carver A."/>
            <person name="Chen C."/>
            <person name="Cichocki N."/>
            <person name="Clum A."/>
            <person name="Culley D."/>
            <person name="Crous P.W."/>
            <person name="Fauchery L."/>
            <person name="Girlanda M."/>
            <person name="Hayes R."/>
            <person name="Keri Z."/>
            <person name="LaButti K."/>
            <person name="Lipzen A."/>
            <person name="Lombard V."/>
            <person name="Magnuson J."/>
            <person name="Maillard F."/>
            <person name="Morin E."/>
            <person name="Murat C."/>
            <person name="Nolan M."/>
            <person name="Ohm R."/>
            <person name="Pangilinan J."/>
            <person name="Pereira M."/>
            <person name="Perotto S."/>
            <person name="Peter M."/>
            <person name="Riley R."/>
            <person name="Sitrit Y."/>
            <person name="Stielow B."/>
            <person name="Szollosi G."/>
            <person name="Zifcakova L."/>
            <person name="Stursova M."/>
            <person name="Spatafora J.W."/>
            <person name="Tedersoo L."/>
            <person name="Vaario L.-M."/>
            <person name="Yamada A."/>
            <person name="Yan M."/>
            <person name="Wang P."/>
            <person name="Xu J."/>
            <person name="Bruns T."/>
            <person name="Baldrian P."/>
            <person name="Vilgalys R."/>
            <person name="Henrissat B."/>
            <person name="Grigoriev I.V."/>
            <person name="Hibbett D."/>
            <person name="Nagy L.G."/>
            <person name="Martin F.M."/>
        </authorList>
    </citation>
    <scope>NUCLEOTIDE SEQUENCE</scope>
    <source>
        <strain evidence="6">BED1</strain>
    </source>
</reference>
<keyword evidence="7" id="KW-1185">Reference proteome</keyword>
<dbReference type="AlphaFoldDB" id="A0AAD4BUE0"/>
<evidence type="ECO:0000313" key="7">
    <source>
        <dbReference type="Proteomes" id="UP001194468"/>
    </source>
</evidence>
<dbReference type="Gene3D" id="3.60.15.10">
    <property type="entry name" value="Ribonuclease Z/Hydroxyacylglutathione hydrolase-like"/>
    <property type="match status" value="1"/>
</dbReference>
<dbReference type="Proteomes" id="UP001194468">
    <property type="component" value="Unassembled WGS sequence"/>
</dbReference>
<feature type="compositionally biased region" description="Polar residues" evidence="4">
    <location>
        <begin position="920"/>
        <end position="930"/>
    </location>
</feature>
<dbReference type="Pfam" id="PF00753">
    <property type="entry name" value="Lactamase_B"/>
    <property type="match status" value="1"/>
</dbReference>
<feature type="domain" description="Metallo-beta-lactamase" evidence="5">
    <location>
        <begin position="39"/>
        <end position="170"/>
    </location>
</feature>
<feature type="region of interest" description="Disordered" evidence="4">
    <location>
        <begin position="500"/>
        <end position="525"/>
    </location>
</feature>
<evidence type="ECO:0000256" key="3">
    <source>
        <dbReference type="ARBA" id="ARBA00022839"/>
    </source>
</evidence>
<feature type="region of interest" description="Disordered" evidence="4">
    <location>
        <begin position="700"/>
        <end position="764"/>
    </location>
</feature>
<feature type="region of interest" description="Disordered" evidence="4">
    <location>
        <begin position="999"/>
        <end position="1024"/>
    </location>
</feature>
<evidence type="ECO:0000259" key="5">
    <source>
        <dbReference type="Pfam" id="PF00753"/>
    </source>
</evidence>
<comment type="caution">
    <text evidence="6">The sequence shown here is derived from an EMBL/GenBank/DDBJ whole genome shotgun (WGS) entry which is preliminary data.</text>
</comment>
<dbReference type="EMBL" id="WHUW01000012">
    <property type="protein sequence ID" value="KAF8440366.1"/>
    <property type="molecule type" value="Genomic_DNA"/>
</dbReference>
<feature type="compositionally biased region" description="Acidic residues" evidence="4">
    <location>
        <begin position="500"/>
        <end position="509"/>
    </location>
</feature>
<gene>
    <name evidence="6" type="ORF">L210DRAFT_2152653</name>
</gene>
<keyword evidence="3" id="KW-0269">Exonuclease</keyword>
<accession>A0AAD4BUE0</accession>
<dbReference type="PANTHER" id="PTHR23240:SF8">
    <property type="entry name" value="PROTEIN ARTEMIS"/>
    <property type="match status" value="1"/>
</dbReference>
<dbReference type="PANTHER" id="PTHR23240">
    <property type="entry name" value="DNA CROSS-LINK REPAIR PROTEIN PSO2/SNM1-RELATED"/>
    <property type="match status" value="1"/>
</dbReference>
<dbReference type="GO" id="GO:0036297">
    <property type="term" value="P:interstrand cross-link repair"/>
    <property type="evidence" value="ECO:0007669"/>
    <property type="project" value="TreeGrafter"/>
</dbReference>
<protein>
    <recommendedName>
        <fullName evidence="5">Metallo-beta-lactamase domain-containing protein</fullName>
    </recommendedName>
</protein>
<dbReference type="GO" id="GO:0003684">
    <property type="term" value="F:damaged DNA binding"/>
    <property type="evidence" value="ECO:0007669"/>
    <property type="project" value="TreeGrafter"/>
</dbReference>
<evidence type="ECO:0000313" key="6">
    <source>
        <dbReference type="EMBL" id="KAF8440366.1"/>
    </source>
</evidence>
<evidence type="ECO:0000256" key="1">
    <source>
        <dbReference type="ARBA" id="ARBA00022722"/>
    </source>
</evidence>
<dbReference type="Gene3D" id="3.40.50.12650">
    <property type="match status" value="1"/>
</dbReference>
<dbReference type="GO" id="GO:0000723">
    <property type="term" value="P:telomere maintenance"/>
    <property type="evidence" value="ECO:0007669"/>
    <property type="project" value="TreeGrafter"/>
</dbReference>
<feature type="region of interest" description="Disordered" evidence="4">
    <location>
        <begin position="920"/>
        <end position="946"/>
    </location>
</feature>
<feature type="region of interest" description="Disordered" evidence="4">
    <location>
        <begin position="531"/>
        <end position="550"/>
    </location>
</feature>